<dbReference type="Pfam" id="PF12146">
    <property type="entry name" value="Hydrolase_4"/>
    <property type="match status" value="1"/>
</dbReference>
<dbReference type="RefSeq" id="WP_105804046.1">
    <property type="nucleotide sequence ID" value="NZ_MWZD01000012.1"/>
</dbReference>
<feature type="domain" description="Serine aminopeptidase S33" evidence="1">
    <location>
        <begin position="58"/>
        <end position="234"/>
    </location>
</feature>
<dbReference type="GO" id="GO:0016787">
    <property type="term" value="F:hydrolase activity"/>
    <property type="evidence" value="ECO:0007669"/>
    <property type="project" value="UniProtKB-KW"/>
</dbReference>
<proteinExistence type="predicted"/>
<dbReference type="InterPro" id="IPR022742">
    <property type="entry name" value="Hydrolase_4"/>
</dbReference>
<organism evidence="2 3">
    <name type="scientific">Leucobacter massiliensis</name>
    <dbReference type="NCBI Taxonomy" id="1686285"/>
    <lineage>
        <taxon>Bacteria</taxon>
        <taxon>Bacillati</taxon>
        <taxon>Actinomycetota</taxon>
        <taxon>Actinomycetes</taxon>
        <taxon>Micrococcales</taxon>
        <taxon>Microbacteriaceae</taxon>
        <taxon>Leucobacter</taxon>
    </lineage>
</organism>
<comment type="caution">
    <text evidence="2">The sequence shown here is derived from an EMBL/GenBank/DDBJ whole genome shotgun (WGS) entry which is preliminary data.</text>
</comment>
<gene>
    <name evidence="2" type="ORF">B4915_01295</name>
</gene>
<reference evidence="2 3" key="1">
    <citation type="journal article" date="2017" name="New Microbes New Infect">
        <title>Genome sequence of 'Leucobacter massiliensis' sp. nov. isolated from human pharynx after travel to the 2014 Hajj.</title>
        <authorList>
            <person name="Leangapichart T."/>
            <person name="Gautret P."/>
            <person name="Nguyen T.T."/>
            <person name="Armstrong N."/>
            <person name="Rolain J.M."/>
        </authorList>
    </citation>
    <scope>NUCLEOTIDE SEQUENCE [LARGE SCALE GENOMIC DNA]</scope>
    <source>
        <strain evidence="2 3">122RC15</strain>
    </source>
</reference>
<dbReference type="OrthoDB" id="9801217at2"/>
<dbReference type="Proteomes" id="UP000238650">
    <property type="component" value="Unassembled WGS sequence"/>
</dbReference>
<evidence type="ECO:0000259" key="1">
    <source>
        <dbReference type="Pfam" id="PF12146"/>
    </source>
</evidence>
<evidence type="ECO:0000313" key="3">
    <source>
        <dbReference type="Proteomes" id="UP000238650"/>
    </source>
</evidence>
<accession>A0A2S9QRX8</accession>
<dbReference type="AlphaFoldDB" id="A0A2S9QRX8"/>
<dbReference type="EMBL" id="MWZD01000012">
    <property type="protein sequence ID" value="PRI12343.1"/>
    <property type="molecule type" value="Genomic_DNA"/>
</dbReference>
<keyword evidence="3" id="KW-1185">Reference proteome</keyword>
<dbReference type="InterPro" id="IPR051044">
    <property type="entry name" value="MAG_DAG_Lipase"/>
</dbReference>
<dbReference type="Gene3D" id="3.40.50.1820">
    <property type="entry name" value="alpha/beta hydrolase"/>
    <property type="match status" value="1"/>
</dbReference>
<keyword evidence="2" id="KW-0378">Hydrolase</keyword>
<dbReference type="SUPFAM" id="SSF53474">
    <property type="entry name" value="alpha/beta-Hydrolases"/>
    <property type="match status" value="1"/>
</dbReference>
<evidence type="ECO:0000313" key="2">
    <source>
        <dbReference type="EMBL" id="PRI12343.1"/>
    </source>
</evidence>
<sequence>MRQWREDVLGPGFECLDLDLGEDEEGPLVATLVRSLPARRPLAARLLGRSRPLEDVDVLYVHGWSDYFFQRELARFWTSRGARFFALDLRKYGRSLREGQTAGYIENLDDYHAEIELGLQVIAGDVEGPARRLVLLGHSTGGLVLSLWAAAHPGCAEALILNSPWLEFQLSGAVRQMLMPIINLGVRFNSREVAPQLDYGFYSRAQREVGPAEDLALVDERWRPERTHAVLNGWLRAVLEGHARVSRGLAIDAPVQVMLSARSALPARWGEEMTRADSVLDVEAVARSSLRLGSSVTVERLDGALHDVFLSREAVRREAYARMERWLIGWQAAGRAAAQPAETG</sequence>
<dbReference type="InterPro" id="IPR029058">
    <property type="entry name" value="AB_hydrolase_fold"/>
</dbReference>
<dbReference type="PANTHER" id="PTHR11614">
    <property type="entry name" value="PHOSPHOLIPASE-RELATED"/>
    <property type="match status" value="1"/>
</dbReference>
<protein>
    <submittedName>
        <fullName evidence="2">Alpha/beta hydrolase</fullName>
    </submittedName>
</protein>
<name>A0A2S9QRX8_9MICO</name>